<evidence type="ECO:0000313" key="13">
    <source>
        <dbReference type="EnsemblMetazoa" id="GPPI035372-PA"/>
    </source>
</evidence>
<accession>A0A1B0BN90</accession>
<reference evidence="13" key="2">
    <citation type="submission" date="2020-05" db="UniProtKB">
        <authorList>
            <consortium name="EnsemblMetazoa"/>
        </authorList>
    </citation>
    <scope>IDENTIFICATION</scope>
    <source>
        <strain evidence="13">IAEA</strain>
    </source>
</reference>
<dbReference type="FunFam" id="3.30.160.60:FF:000404">
    <property type="entry name" value="POZ-, AT hook-, and zinc finger-containing protein 1"/>
    <property type="match status" value="1"/>
</dbReference>
<comment type="subcellular location">
    <subcellularLocation>
        <location evidence="1">Nucleus</location>
    </subcellularLocation>
</comment>
<evidence type="ECO:0000259" key="12">
    <source>
        <dbReference type="PROSITE" id="PS50157"/>
    </source>
</evidence>
<evidence type="ECO:0000256" key="10">
    <source>
        <dbReference type="PROSITE-ProRule" id="PRU00042"/>
    </source>
</evidence>
<keyword evidence="2" id="KW-0479">Metal-binding</keyword>
<dbReference type="SUPFAM" id="SSF57667">
    <property type="entry name" value="beta-beta-alpha zinc fingers"/>
    <property type="match status" value="2"/>
</dbReference>
<feature type="compositionally biased region" description="Acidic residues" evidence="11">
    <location>
        <begin position="166"/>
        <end position="175"/>
    </location>
</feature>
<dbReference type="Proteomes" id="UP000092460">
    <property type="component" value="Unassembled WGS sequence"/>
</dbReference>
<feature type="compositionally biased region" description="Polar residues" evidence="11">
    <location>
        <begin position="385"/>
        <end position="402"/>
    </location>
</feature>
<feature type="compositionally biased region" description="Low complexity" evidence="11">
    <location>
        <begin position="92"/>
        <end position="130"/>
    </location>
</feature>
<feature type="region of interest" description="Disordered" evidence="11">
    <location>
        <begin position="1"/>
        <end position="63"/>
    </location>
</feature>
<feature type="region of interest" description="Disordered" evidence="11">
    <location>
        <begin position="364"/>
        <end position="448"/>
    </location>
</feature>
<evidence type="ECO:0000256" key="9">
    <source>
        <dbReference type="ARBA" id="ARBA00023242"/>
    </source>
</evidence>
<feature type="domain" description="C2H2-type" evidence="12">
    <location>
        <begin position="619"/>
        <end position="646"/>
    </location>
</feature>
<dbReference type="Gene3D" id="3.30.160.60">
    <property type="entry name" value="Classic Zinc Finger"/>
    <property type="match status" value="3"/>
</dbReference>
<evidence type="ECO:0000256" key="1">
    <source>
        <dbReference type="ARBA" id="ARBA00004123"/>
    </source>
</evidence>
<dbReference type="Pfam" id="PF00096">
    <property type="entry name" value="zf-C2H2"/>
    <property type="match status" value="4"/>
</dbReference>
<dbReference type="EnsemblMetazoa" id="GPPI035372-RA">
    <property type="protein sequence ID" value="GPPI035372-PA"/>
    <property type="gene ID" value="GPPI035372"/>
</dbReference>
<protein>
    <recommendedName>
        <fullName evidence="12">C2H2-type domain-containing protein</fullName>
    </recommendedName>
</protein>
<evidence type="ECO:0000256" key="11">
    <source>
        <dbReference type="SAM" id="MobiDB-lite"/>
    </source>
</evidence>
<keyword evidence="6" id="KW-0805">Transcription regulation</keyword>
<feature type="domain" description="C2H2-type" evidence="12">
    <location>
        <begin position="675"/>
        <end position="702"/>
    </location>
</feature>
<evidence type="ECO:0000256" key="5">
    <source>
        <dbReference type="ARBA" id="ARBA00022833"/>
    </source>
</evidence>
<evidence type="ECO:0000256" key="2">
    <source>
        <dbReference type="ARBA" id="ARBA00022723"/>
    </source>
</evidence>
<name>A0A1B0BN90_9MUSC</name>
<keyword evidence="9" id="KW-0539">Nucleus</keyword>
<dbReference type="PROSITE" id="PS00028">
    <property type="entry name" value="ZINC_FINGER_C2H2_1"/>
    <property type="match status" value="3"/>
</dbReference>
<dbReference type="AlphaFoldDB" id="A0A1B0BN90"/>
<evidence type="ECO:0000313" key="14">
    <source>
        <dbReference type="Proteomes" id="UP000092460"/>
    </source>
</evidence>
<dbReference type="GO" id="GO:0003677">
    <property type="term" value="F:DNA binding"/>
    <property type="evidence" value="ECO:0007669"/>
    <property type="project" value="UniProtKB-KW"/>
</dbReference>
<feature type="region of interest" description="Disordered" evidence="11">
    <location>
        <begin position="92"/>
        <end position="234"/>
    </location>
</feature>
<feature type="compositionally biased region" description="Low complexity" evidence="11">
    <location>
        <begin position="33"/>
        <end position="47"/>
    </location>
</feature>
<dbReference type="PANTHER" id="PTHR16515:SF49">
    <property type="entry name" value="GASTRULA ZINC FINGER PROTEIN XLCGF49.1-LIKE-RELATED"/>
    <property type="match status" value="1"/>
</dbReference>
<evidence type="ECO:0000256" key="4">
    <source>
        <dbReference type="ARBA" id="ARBA00022771"/>
    </source>
</evidence>
<reference evidence="14" key="1">
    <citation type="submission" date="2015-01" db="EMBL/GenBank/DDBJ databases">
        <authorList>
            <person name="Aksoy S."/>
            <person name="Warren W."/>
            <person name="Wilson R.K."/>
        </authorList>
    </citation>
    <scope>NUCLEOTIDE SEQUENCE [LARGE SCALE GENOMIC DNA]</scope>
    <source>
        <strain evidence="14">IAEA</strain>
    </source>
</reference>
<dbReference type="PANTHER" id="PTHR16515">
    <property type="entry name" value="PR DOMAIN ZINC FINGER PROTEIN"/>
    <property type="match status" value="1"/>
</dbReference>
<dbReference type="InterPro" id="IPR013087">
    <property type="entry name" value="Znf_C2H2_type"/>
</dbReference>
<dbReference type="GO" id="GO:0008270">
    <property type="term" value="F:zinc ion binding"/>
    <property type="evidence" value="ECO:0007669"/>
    <property type="project" value="UniProtKB-KW"/>
</dbReference>
<sequence length="770" mass="83535">MTMAEGTDPMGHHAASHHHHHHHQHHQQHHHYQQPQHQQHNEQQQQHLPPHVSGHHYAPYSHMPYGLPHNLPLALSLQQQAAAAAAAAAAVAAQNHEPNNSSSSTHSNENLNDHNSNSNNNKTINNNNNSPLPWKQRKRKRLSAVLDKLHNNNNNNSLNSNHLNMEVDDDGDDGDGGGGGGGGERVIKKEANNNCNEEDEHKRVSCSGDEADSTENMSIGDNDGSPTRLPISPINVSETTAADVKLIKSEDTNLLSVDIKTEPHLSSSSSSPYDRYFPIPSPLFGYYLHTKYLNEVFRRRQDLYPSPMQHTPSSIASSQLEENSPSSREHQQQHFEQLKQEQDEDQGKEHMKAMEFTRTSLVATKAHSSPPPPPSMSVTLPSPPRSETSASGGLGQRSSPATASGIDPAIMPPPQERPLDLSVRSGSNTPTGELLTKKYKSPSPLPATTMMLPPSQQPMSSAAMSPCSNSGATGSITTSNNFTTNAASNAATVSPYGMTTHTAAAAAAAAAHAAAAAAAAAAMIKLEMPMHPLHPHAATTTVGVPVIKGDVASPTTKESVAWRYNLDVSPVVEEMPPGSDVAYVCPVCGQMFSLHDRLAKHMASRHKSRNPSNDIAKAYSCEVCNRSFARSDMLTRHMRLHTGVKPYTCKVCGQVFSRSDHLSTHQRTHTGEKPYKCPQCPYAACRRDMITRHMRTHTRYEAQQQKAQAGNGGNNSSGSMTDGNRSALPLLADMKMNIPLLLKTDDYTRTSPLNNTIAGPLPIVVKTESA</sequence>
<feature type="domain" description="C2H2-type" evidence="12">
    <location>
        <begin position="647"/>
        <end position="674"/>
    </location>
</feature>
<keyword evidence="4 10" id="KW-0863">Zinc-finger</keyword>
<evidence type="ECO:0000256" key="8">
    <source>
        <dbReference type="ARBA" id="ARBA00023163"/>
    </source>
</evidence>
<feature type="region of interest" description="Disordered" evidence="11">
    <location>
        <begin position="304"/>
        <end position="348"/>
    </location>
</feature>
<organism evidence="13 14">
    <name type="scientific">Glossina palpalis gambiensis</name>
    <dbReference type="NCBI Taxonomy" id="67801"/>
    <lineage>
        <taxon>Eukaryota</taxon>
        <taxon>Metazoa</taxon>
        <taxon>Ecdysozoa</taxon>
        <taxon>Arthropoda</taxon>
        <taxon>Hexapoda</taxon>
        <taxon>Insecta</taxon>
        <taxon>Pterygota</taxon>
        <taxon>Neoptera</taxon>
        <taxon>Endopterygota</taxon>
        <taxon>Diptera</taxon>
        <taxon>Brachycera</taxon>
        <taxon>Muscomorpha</taxon>
        <taxon>Hippoboscoidea</taxon>
        <taxon>Glossinidae</taxon>
        <taxon>Glossina</taxon>
    </lineage>
</organism>
<evidence type="ECO:0000256" key="6">
    <source>
        <dbReference type="ARBA" id="ARBA00023015"/>
    </source>
</evidence>
<keyword evidence="8" id="KW-0804">Transcription</keyword>
<dbReference type="VEuPathDB" id="VectorBase:GPPI035372"/>
<dbReference type="GO" id="GO:0005634">
    <property type="term" value="C:nucleus"/>
    <property type="evidence" value="ECO:0007669"/>
    <property type="project" value="UniProtKB-SubCell"/>
</dbReference>
<dbReference type="FunFam" id="3.30.160.60:FF:001976">
    <property type="entry name" value="Klumpfuss, isoform B"/>
    <property type="match status" value="1"/>
</dbReference>
<proteinExistence type="predicted"/>
<dbReference type="PROSITE" id="PS50157">
    <property type="entry name" value="ZINC_FINGER_C2H2_2"/>
    <property type="match status" value="4"/>
</dbReference>
<feature type="compositionally biased region" description="Basic residues" evidence="11">
    <location>
        <begin position="14"/>
        <end position="32"/>
    </location>
</feature>
<keyword evidence="7" id="KW-0238">DNA-binding</keyword>
<keyword evidence="5" id="KW-0862">Zinc</keyword>
<dbReference type="GO" id="GO:0010468">
    <property type="term" value="P:regulation of gene expression"/>
    <property type="evidence" value="ECO:0007669"/>
    <property type="project" value="TreeGrafter"/>
</dbReference>
<keyword evidence="3" id="KW-0677">Repeat</keyword>
<dbReference type="SMART" id="SM00355">
    <property type="entry name" value="ZnF_C2H2"/>
    <property type="match status" value="4"/>
</dbReference>
<dbReference type="InterPro" id="IPR036236">
    <property type="entry name" value="Znf_C2H2_sf"/>
</dbReference>
<feature type="compositionally biased region" description="Polar residues" evidence="11">
    <location>
        <begin position="308"/>
        <end position="326"/>
    </location>
</feature>
<feature type="compositionally biased region" description="Low complexity" evidence="11">
    <location>
        <begin position="151"/>
        <end position="164"/>
    </location>
</feature>
<dbReference type="STRING" id="67801.A0A1B0BN90"/>
<evidence type="ECO:0000256" key="7">
    <source>
        <dbReference type="ARBA" id="ARBA00023125"/>
    </source>
</evidence>
<keyword evidence="14" id="KW-1185">Reference proteome</keyword>
<dbReference type="FunFam" id="3.30.160.60:FF:000395">
    <property type="entry name" value="zinc finger protein 513"/>
    <property type="match status" value="1"/>
</dbReference>
<evidence type="ECO:0000256" key="3">
    <source>
        <dbReference type="ARBA" id="ARBA00022737"/>
    </source>
</evidence>
<dbReference type="EMBL" id="JXJN01017256">
    <property type="status" value="NOT_ANNOTATED_CDS"/>
    <property type="molecule type" value="Genomic_DNA"/>
</dbReference>
<dbReference type="InterPro" id="IPR050331">
    <property type="entry name" value="Zinc_finger"/>
</dbReference>
<feature type="region of interest" description="Disordered" evidence="11">
    <location>
        <begin position="704"/>
        <end position="725"/>
    </location>
</feature>
<feature type="domain" description="C2H2-type" evidence="12">
    <location>
        <begin position="583"/>
        <end position="611"/>
    </location>
</feature>
<feature type="compositionally biased region" description="Basic and acidic residues" evidence="11">
    <location>
        <begin position="327"/>
        <end position="348"/>
    </location>
</feature>